<feature type="domain" description="DUF7673" evidence="1">
    <location>
        <begin position="35"/>
        <end position="118"/>
    </location>
</feature>
<protein>
    <recommendedName>
        <fullName evidence="1">DUF7673 domain-containing protein</fullName>
    </recommendedName>
</protein>
<name>A0A1G8JXG0_9GAMM</name>
<dbReference type="STRING" id="29435.SAMN05216588_11589"/>
<dbReference type="EMBL" id="FNDG01000015">
    <property type="protein sequence ID" value="SDI35864.1"/>
    <property type="molecule type" value="Genomic_DNA"/>
</dbReference>
<gene>
    <name evidence="2" type="ORF">SAMN05216588_11589</name>
</gene>
<evidence type="ECO:0000313" key="3">
    <source>
        <dbReference type="Proteomes" id="UP000198606"/>
    </source>
</evidence>
<sequence>MQKPSPQLPQQFRDALAALAAEEAERPAIQAAGIEALKRLVPVAQRDTNQSRIVGMFLLSLYNGQAFPFPLTFLRGLDTALWNDCMTLLRLDRRPEQEVHEYFEDGDAVWSQLKKDWGPRPE</sequence>
<accession>A0A1G8JXG0</accession>
<reference evidence="2 3" key="1">
    <citation type="submission" date="2016-10" db="EMBL/GenBank/DDBJ databases">
        <authorList>
            <person name="de Groot N.N."/>
        </authorList>
    </citation>
    <scope>NUCLEOTIDE SEQUENCE [LARGE SCALE GENOMIC DNA]</scope>
    <source>
        <strain evidence="2 3">LMG 18387</strain>
    </source>
</reference>
<evidence type="ECO:0000259" key="1">
    <source>
        <dbReference type="Pfam" id="PF24720"/>
    </source>
</evidence>
<dbReference type="InterPro" id="IPR056090">
    <property type="entry name" value="DUF7673"/>
</dbReference>
<organism evidence="2 3">
    <name type="scientific">Phytopseudomonas flavescens</name>
    <dbReference type="NCBI Taxonomy" id="29435"/>
    <lineage>
        <taxon>Bacteria</taxon>
        <taxon>Pseudomonadati</taxon>
        <taxon>Pseudomonadota</taxon>
        <taxon>Gammaproteobacteria</taxon>
        <taxon>Pseudomonadales</taxon>
        <taxon>Pseudomonadaceae</taxon>
        <taxon>Phytopseudomonas</taxon>
    </lineage>
</organism>
<dbReference type="AlphaFoldDB" id="A0A1G8JXG0"/>
<dbReference type="RefSeq" id="WP_244158229.1">
    <property type="nucleotide sequence ID" value="NZ_FNDG01000015.1"/>
</dbReference>
<proteinExistence type="predicted"/>
<evidence type="ECO:0000313" key="2">
    <source>
        <dbReference type="EMBL" id="SDI35864.1"/>
    </source>
</evidence>
<dbReference type="Pfam" id="PF24720">
    <property type="entry name" value="DUF7673"/>
    <property type="match status" value="1"/>
</dbReference>
<dbReference type="Proteomes" id="UP000198606">
    <property type="component" value="Unassembled WGS sequence"/>
</dbReference>